<name>A0A382YB34_9ZZZZ</name>
<organism evidence="2">
    <name type="scientific">marine metagenome</name>
    <dbReference type="NCBI Taxonomy" id="408172"/>
    <lineage>
        <taxon>unclassified sequences</taxon>
        <taxon>metagenomes</taxon>
        <taxon>ecological metagenomes</taxon>
    </lineage>
</organism>
<evidence type="ECO:0000313" key="2">
    <source>
        <dbReference type="EMBL" id="SVD80512.1"/>
    </source>
</evidence>
<gene>
    <name evidence="2" type="ORF">METZ01_LOCUS433366</name>
</gene>
<protein>
    <recommendedName>
        <fullName evidence="3">Glycosyl hydrolase family 95 N-terminal domain-containing protein</fullName>
    </recommendedName>
</protein>
<evidence type="ECO:0008006" key="3">
    <source>
        <dbReference type="Google" id="ProtNLM"/>
    </source>
</evidence>
<dbReference type="Gene3D" id="2.70.98.50">
    <property type="entry name" value="putative glycoside hydrolase family protein from bacillus halodurans"/>
    <property type="match status" value="1"/>
</dbReference>
<reference evidence="2" key="1">
    <citation type="submission" date="2018-05" db="EMBL/GenBank/DDBJ databases">
        <authorList>
            <person name="Lanie J.A."/>
            <person name="Ng W.-L."/>
            <person name="Kazmierczak K.M."/>
            <person name="Andrzejewski T.M."/>
            <person name="Davidsen T.M."/>
            <person name="Wayne K.J."/>
            <person name="Tettelin H."/>
            <person name="Glass J.I."/>
            <person name="Rusch D."/>
            <person name="Podicherti R."/>
            <person name="Tsui H.-C.T."/>
            <person name="Winkler M.E."/>
        </authorList>
    </citation>
    <scope>NUCLEOTIDE SEQUENCE</scope>
</reference>
<feature type="non-terminal residue" evidence="2">
    <location>
        <position position="149"/>
    </location>
</feature>
<feature type="compositionally biased region" description="Polar residues" evidence="1">
    <location>
        <begin position="1"/>
        <end position="10"/>
    </location>
</feature>
<accession>A0A382YB34</accession>
<dbReference type="EMBL" id="UINC01174406">
    <property type="protein sequence ID" value="SVD80512.1"/>
    <property type="molecule type" value="Genomic_DNA"/>
</dbReference>
<feature type="region of interest" description="Disordered" evidence="1">
    <location>
        <begin position="1"/>
        <end position="27"/>
    </location>
</feature>
<sequence>MQRYTEQIESSDIALEAPTNRPNEGLPIGNGRMGTLVWTALSSLEFQINRVDVFAVNRNAAGEHFSATGATTDYCGTCARLRVDCGNEPFRPSPDFRQDLSLHSARCAVDGRGVSAECWVAAEDDIMVVTITDDRETPLPIEVTLTLWR</sequence>
<evidence type="ECO:0000256" key="1">
    <source>
        <dbReference type="SAM" id="MobiDB-lite"/>
    </source>
</evidence>
<dbReference type="AlphaFoldDB" id="A0A382YB34"/>
<proteinExistence type="predicted"/>